<dbReference type="PROSITE" id="PS51197">
    <property type="entry name" value="HTH_RRF2_2"/>
    <property type="match status" value="1"/>
</dbReference>
<dbReference type="PROSITE" id="PS01332">
    <property type="entry name" value="HTH_RRF2_1"/>
    <property type="match status" value="1"/>
</dbReference>
<reference evidence="1 2" key="1">
    <citation type="submission" date="2020-08" db="EMBL/GenBank/DDBJ databases">
        <title>Draft genome sequencing of an Anaerocolumna strain isolated from anoxic soil subjected to BSD treatment.</title>
        <authorList>
            <person name="Uek A."/>
            <person name="Tonouchi A."/>
        </authorList>
    </citation>
    <scope>NUCLEOTIDE SEQUENCE [LARGE SCALE GENOMIC DNA]</scope>
    <source>
        <strain evidence="1 2">CTTW</strain>
    </source>
</reference>
<evidence type="ECO:0000313" key="1">
    <source>
        <dbReference type="EMBL" id="BCJ99574.1"/>
    </source>
</evidence>
<dbReference type="PANTHER" id="PTHR33221">
    <property type="entry name" value="WINGED HELIX-TURN-HELIX TRANSCRIPTIONAL REGULATOR, RRF2 FAMILY"/>
    <property type="match status" value="1"/>
</dbReference>
<dbReference type="Proteomes" id="UP000515703">
    <property type="component" value="Chromosome"/>
</dbReference>
<name>A0A7I8DQI5_9FIRM</name>
<sequence length="139" mass="15293">MAYSTEFSRAITICLLINQKMDEYGFEFVSTNTIAEFLKIPAPTVVRILRSLNAAGLTATKEGAKGGVLLAKPIAEITLLDIFLSVEHGSLFKMDIDFLIEDSRIDNLKSLIAGYMEDAEIAMKESLKKTTLTDIAKSL</sequence>
<dbReference type="Pfam" id="PF02082">
    <property type="entry name" value="Rrf2"/>
    <property type="match status" value="1"/>
</dbReference>
<dbReference type="InterPro" id="IPR030489">
    <property type="entry name" value="TR_Rrf2-type_CS"/>
</dbReference>
<dbReference type="InterPro" id="IPR036388">
    <property type="entry name" value="WH-like_DNA-bd_sf"/>
</dbReference>
<accession>A0A7I8DQI5</accession>
<dbReference type="InterPro" id="IPR000944">
    <property type="entry name" value="Tscrpt_reg_Rrf2"/>
</dbReference>
<proteinExistence type="predicted"/>
<dbReference type="RefSeq" id="WP_185255332.1">
    <property type="nucleotide sequence ID" value="NZ_AP023368.1"/>
</dbReference>
<gene>
    <name evidence="1" type="ORF">bsdcttw_26150</name>
</gene>
<dbReference type="InterPro" id="IPR036390">
    <property type="entry name" value="WH_DNA-bd_sf"/>
</dbReference>
<keyword evidence="2" id="KW-1185">Reference proteome</keyword>
<dbReference type="SUPFAM" id="SSF46785">
    <property type="entry name" value="Winged helix' DNA-binding domain"/>
    <property type="match status" value="1"/>
</dbReference>
<dbReference type="AlphaFoldDB" id="A0A7I8DQI5"/>
<evidence type="ECO:0008006" key="3">
    <source>
        <dbReference type="Google" id="ProtNLM"/>
    </source>
</evidence>
<dbReference type="GO" id="GO:0005829">
    <property type="term" value="C:cytosol"/>
    <property type="evidence" value="ECO:0007669"/>
    <property type="project" value="TreeGrafter"/>
</dbReference>
<dbReference type="KEGG" id="acht:bsdcttw_26150"/>
<protein>
    <recommendedName>
        <fullName evidence="3">Rrf2 family transcriptional regulator</fullName>
    </recommendedName>
</protein>
<dbReference type="EMBL" id="AP023368">
    <property type="protein sequence ID" value="BCJ99574.1"/>
    <property type="molecule type" value="Genomic_DNA"/>
</dbReference>
<dbReference type="GO" id="GO:0003700">
    <property type="term" value="F:DNA-binding transcription factor activity"/>
    <property type="evidence" value="ECO:0007669"/>
    <property type="project" value="TreeGrafter"/>
</dbReference>
<evidence type="ECO:0000313" key="2">
    <source>
        <dbReference type="Proteomes" id="UP000515703"/>
    </source>
</evidence>
<organism evidence="1 2">
    <name type="scientific">Anaerocolumna chitinilytica</name>
    <dbReference type="NCBI Taxonomy" id="1727145"/>
    <lineage>
        <taxon>Bacteria</taxon>
        <taxon>Bacillati</taxon>
        <taxon>Bacillota</taxon>
        <taxon>Clostridia</taxon>
        <taxon>Lachnospirales</taxon>
        <taxon>Lachnospiraceae</taxon>
        <taxon>Anaerocolumna</taxon>
    </lineage>
</organism>
<dbReference type="PANTHER" id="PTHR33221:SF15">
    <property type="entry name" value="HTH-TYPE TRANSCRIPTIONAL REGULATOR YWGB-RELATED"/>
    <property type="match status" value="1"/>
</dbReference>
<reference evidence="1 2" key="2">
    <citation type="submission" date="2020-08" db="EMBL/GenBank/DDBJ databases">
        <authorList>
            <person name="Ueki A."/>
            <person name="Tonouchi A."/>
        </authorList>
    </citation>
    <scope>NUCLEOTIDE SEQUENCE [LARGE SCALE GENOMIC DNA]</scope>
    <source>
        <strain evidence="1 2">CTTW</strain>
    </source>
</reference>
<dbReference type="Gene3D" id="1.10.10.10">
    <property type="entry name" value="Winged helix-like DNA-binding domain superfamily/Winged helix DNA-binding domain"/>
    <property type="match status" value="1"/>
</dbReference>